<evidence type="ECO:0000256" key="1">
    <source>
        <dbReference type="ARBA" id="ARBA00001526"/>
    </source>
</evidence>
<dbReference type="InterPro" id="IPR000871">
    <property type="entry name" value="Beta-lactam_class-A"/>
</dbReference>
<comment type="catalytic activity">
    <reaction evidence="1">
        <text>a beta-lactam + H2O = a substituted beta-amino acid</text>
        <dbReference type="Rhea" id="RHEA:20401"/>
        <dbReference type="ChEBI" id="CHEBI:15377"/>
        <dbReference type="ChEBI" id="CHEBI:35627"/>
        <dbReference type="ChEBI" id="CHEBI:140347"/>
        <dbReference type="EC" id="3.5.2.6"/>
    </reaction>
</comment>
<dbReference type="GO" id="GO:0008800">
    <property type="term" value="F:beta-lactamase activity"/>
    <property type="evidence" value="ECO:0007669"/>
    <property type="project" value="UniProtKB-EC"/>
</dbReference>
<evidence type="ECO:0000313" key="6">
    <source>
        <dbReference type="Proteomes" id="UP000198984"/>
    </source>
</evidence>
<dbReference type="InterPro" id="IPR045155">
    <property type="entry name" value="Beta-lactam_cat"/>
</dbReference>
<evidence type="ECO:0000259" key="4">
    <source>
        <dbReference type="Pfam" id="PF13354"/>
    </source>
</evidence>
<dbReference type="GO" id="GO:0030655">
    <property type="term" value="P:beta-lactam antibiotic catabolic process"/>
    <property type="evidence" value="ECO:0007669"/>
    <property type="project" value="InterPro"/>
</dbReference>
<gene>
    <name evidence="5" type="ORF">SAMN04488505_101212</name>
</gene>
<evidence type="ECO:0000256" key="2">
    <source>
        <dbReference type="ARBA" id="ARBA00009009"/>
    </source>
</evidence>
<dbReference type="Pfam" id="PF13354">
    <property type="entry name" value="Beta-lactamase2"/>
    <property type="match status" value="1"/>
</dbReference>
<proteinExistence type="inferred from homology"/>
<dbReference type="InterPro" id="IPR012338">
    <property type="entry name" value="Beta-lactam/transpept-like"/>
</dbReference>
<dbReference type="Proteomes" id="UP000198984">
    <property type="component" value="Unassembled WGS sequence"/>
</dbReference>
<dbReference type="GO" id="GO:0046677">
    <property type="term" value="P:response to antibiotic"/>
    <property type="evidence" value="ECO:0007669"/>
    <property type="project" value="InterPro"/>
</dbReference>
<dbReference type="AlphaFoldDB" id="A0A1H7H402"/>
<dbReference type="PANTHER" id="PTHR35333:SF3">
    <property type="entry name" value="BETA-LACTAMASE-TYPE TRANSPEPTIDASE FOLD CONTAINING PROTEIN"/>
    <property type="match status" value="1"/>
</dbReference>
<reference evidence="5 6" key="1">
    <citation type="submission" date="2016-10" db="EMBL/GenBank/DDBJ databases">
        <authorList>
            <person name="de Groot N.N."/>
        </authorList>
    </citation>
    <scope>NUCLEOTIDE SEQUENCE [LARGE SCALE GENOMIC DNA]</scope>
    <source>
        <strain evidence="5 6">DSM 21039</strain>
    </source>
</reference>
<dbReference type="PANTHER" id="PTHR35333">
    <property type="entry name" value="BETA-LACTAMASE"/>
    <property type="match status" value="1"/>
</dbReference>
<organism evidence="5 6">
    <name type="scientific">Chitinophaga rupis</name>
    <dbReference type="NCBI Taxonomy" id="573321"/>
    <lineage>
        <taxon>Bacteria</taxon>
        <taxon>Pseudomonadati</taxon>
        <taxon>Bacteroidota</taxon>
        <taxon>Chitinophagia</taxon>
        <taxon>Chitinophagales</taxon>
        <taxon>Chitinophagaceae</taxon>
        <taxon>Chitinophaga</taxon>
    </lineage>
</organism>
<accession>A0A1H7H402</accession>
<dbReference type="SUPFAM" id="SSF56601">
    <property type="entry name" value="beta-lactamase/transpeptidase-like"/>
    <property type="match status" value="1"/>
</dbReference>
<protein>
    <recommendedName>
        <fullName evidence="3">beta-lactamase</fullName>
        <ecNumber evidence="3">3.5.2.6</ecNumber>
    </recommendedName>
</protein>
<evidence type="ECO:0000313" key="5">
    <source>
        <dbReference type="EMBL" id="SEK44487.1"/>
    </source>
</evidence>
<sequence>MAALPYFDDMICRLGLFTFLMMAYFSASAQLEQSIKDTLAKYPGVYAVAFKDLQTGTELLINAQETFHAASTMKVPVMIEVFKQAAAGRFALSDSVMVKNEFKSIVDSSVYHLNPEDDSQEELYQQVGKRKTLSALMYEMIIMSSNLATNLIIEMVDAKNVTQTMRTLGAAHI</sequence>
<dbReference type="Gene3D" id="3.40.710.10">
    <property type="entry name" value="DD-peptidase/beta-lactamase superfamily"/>
    <property type="match status" value="1"/>
</dbReference>
<keyword evidence="6" id="KW-1185">Reference proteome</keyword>
<evidence type="ECO:0000256" key="3">
    <source>
        <dbReference type="ARBA" id="ARBA00012865"/>
    </source>
</evidence>
<feature type="domain" description="Beta-lactamase class A catalytic" evidence="4">
    <location>
        <begin position="48"/>
        <end position="172"/>
    </location>
</feature>
<comment type="similarity">
    <text evidence="2">Belongs to the class-A beta-lactamase family.</text>
</comment>
<dbReference type="STRING" id="573321.SAMN04488505_101212"/>
<dbReference type="EC" id="3.5.2.6" evidence="3"/>
<dbReference type="EMBL" id="FOBB01000001">
    <property type="protein sequence ID" value="SEK44487.1"/>
    <property type="molecule type" value="Genomic_DNA"/>
</dbReference>
<name>A0A1H7H402_9BACT</name>